<feature type="signal peptide" evidence="3">
    <location>
        <begin position="1"/>
        <end position="35"/>
    </location>
</feature>
<organism evidence="4 5">
    <name type="scientific">Plantactinospora endophytica</name>
    <dbReference type="NCBI Taxonomy" id="673535"/>
    <lineage>
        <taxon>Bacteria</taxon>
        <taxon>Bacillati</taxon>
        <taxon>Actinomycetota</taxon>
        <taxon>Actinomycetes</taxon>
        <taxon>Micromonosporales</taxon>
        <taxon>Micromonosporaceae</taxon>
        <taxon>Plantactinospora</taxon>
    </lineage>
</organism>
<feature type="region of interest" description="Disordered" evidence="1">
    <location>
        <begin position="506"/>
        <end position="543"/>
    </location>
</feature>
<dbReference type="Proteomes" id="UP000646749">
    <property type="component" value="Unassembled WGS sequence"/>
</dbReference>
<protein>
    <recommendedName>
        <fullName evidence="6">Peptidase</fullName>
    </recommendedName>
</protein>
<feature type="transmembrane region" description="Helical" evidence="2">
    <location>
        <begin position="557"/>
        <end position="575"/>
    </location>
</feature>
<accession>A0ABQ4EB08</accession>
<keyword evidence="2" id="KW-1133">Transmembrane helix</keyword>
<evidence type="ECO:0000313" key="5">
    <source>
        <dbReference type="Proteomes" id="UP000646749"/>
    </source>
</evidence>
<evidence type="ECO:0008006" key="6">
    <source>
        <dbReference type="Google" id="ProtNLM"/>
    </source>
</evidence>
<comment type="caution">
    <text evidence="4">The sequence shown here is derived from an EMBL/GenBank/DDBJ whole genome shotgun (WGS) entry which is preliminary data.</text>
</comment>
<feature type="chain" id="PRO_5047246134" description="Peptidase" evidence="3">
    <location>
        <begin position="36"/>
        <end position="587"/>
    </location>
</feature>
<evidence type="ECO:0000313" key="4">
    <source>
        <dbReference type="EMBL" id="GIG91927.1"/>
    </source>
</evidence>
<evidence type="ECO:0000256" key="2">
    <source>
        <dbReference type="SAM" id="Phobius"/>
    </source>
</evidence>
<feature type="compositionally biased region" description="Polar residues" evidence="1">
    <location>
        <begin position="506"/>
        <end position="526"/>
    </location>
</feature>
<name>A0ABQ4EB08_9ACTN</name>
<evidence type="ECO:0000256" key="1">
    <source>
        <dbReference type="SAM" id="MobiDB-lite"/>
    </source>
</evidence>
<evidence type="ECO:0000256" key="3">
    <source>
        <dbReference type="SAM" id="SignalP"/>
    </source>
</evidence>
<keyword evidence="2" id="KW-0472">Membrane</keyword>
<keyword evidence="5" id="KW-1185">Reference proteome</keyword>
<gene>
    <name evidence="4" type="ORF">Pen02_68630</name>
</gene>
<reference evidence="4 5" key="1">
    <citation type="submission" date="2021-01" db="EMBL/GenBank/DDBJ databases">
        <title>Whole genome shotgun sequence of Plantactinospora endophytica NBRC 110450.</title>
        <authorList>
            <person name="Komaki H."/>
            <person name="Tamura T."/>
        </authorList>
    </citation>
    <scope>NUCLEOTIDE SEQUENCE [LARGE SCALE GENOMIC DNA]</scope>
    <source>
        <strain evidence="4 5">NBRC 110450</strain>
    </source>
</reference>
<proteinExistence type="predicted"/>
<sequence>MPNAILRPGGRRVAAAAAAVLATLALPVTTRPAYAAAQPQLQVSSTADVRIGPAGTTVGFQLRNAGDAPATGVGAVYDAGTTSDDVILSVPEGSTDCRQVGRTADCRHGELAAGQDLLVYPIVLRSTPDARPGPAGTVRVSVSAQGPDGAVSASYELPVSIRASGSGLVASVGDLGSAQQRVGGGDRRPLDATVFNFGDTALPGFLLNITLPLGATFGERYSDCVYDDDWPGEPPAGYVYGPQRVTCRMNLILEPGAGVAFSDPQSGDAAFNLVFGKNLPGPAEEAGWFEAAELDDQALPDALSRTGTTAGPSLADKIAELRAEAEQRNGTGPPSRAKPRSAGERTPDEPPTTGPPATAGQHDTAGPQNPAGPQATTGGAGPARVDAEAGTNVDEFSIWTKANSHDLEVRATAVTGSVGDTVEVPYTITNHGPSDGAATWRIVAPSGTVLLPSQWCAFRDEAGESIAELSEVDCGTESQWPATASGEGVLSSVVRVKINSTPGTNGTVTVRSVGPSTETGPKSNTAKIVFNEPGGGGGAVDGDDDGLPITGARTGPIAAVGAGVLLLGAVLLLLGRRRRSTVPPPSE</sequence>
<keyword evidence="2" id="KW-0812">Transmembrane</keyword>
<keyword evidence="3" id="KW-0732">Signal</keyword>
<dbReference type="EMBL" id="BONW01000041">
    <property type="protein sequence ID" value="GIG91927.1"/>
    <property type="molecule type" value="Genomic_DNA"/>
</dbReference>
<feature type="region of interest" description="Disordered" evidence="1">
    <location>
        <begin position="325"/>
        <end position="386"/>
    </location>
</feature>